<feature type="compositionally biased region" description="Basic and acidic residues" evidence="1">
    <location>
        <begin position="19"/>
        <end position="37"/>
    </location>
</feature>
<organism evidence="2 3">
    <name type="scientific">Crenichthys baileyi</name>
    <name type="common">White River springfish</name>
    <dbReference type="NCBI Taxonomy" id="28760"/>
    <lineage>
        <taxon>Eukaryota</taxon>
        <taxon>Metazoa</taxon>
        <taxon>Chordata</taxon>
        <taxon>Craniata</taxon>
        <taxon>Vertebrata</taxon>
        <taxon>Euteleostomi</taxon>
        <taxon>Actinopterygii</taxon>
        <taxon>Neopterygii</taxon>
        <taxon>Teleostei</taxon>
        <taxon>Neoteleostei</taxon>
        <taxon>Acanthomorphata</taxon>
        <taxon>Ovalentaria</taxon>
        <taxon>Atherinomorphae</taxon>
        <taxon>Cyprinodontiformes</taxon>
        <taxon>Goodeidae</taxon>
        <taxon>Crenichthys</taxon>
    </lineage>
</organism>
<feature type="compositionally biased region" description="Low complexity" evidence="1">
    <location>
        <begin position="41"/>
        <end position="58"/>
    </location>
</feature>
<keyword evidence="3" id="KW-1185">Reference proteome</keyword>
<proteinExistence type="predicted"/>
<dbReference type="AlphaFoldDB" id="A0AAV9RFS3"/>
<evidence type="ECO:0000313" key="3">
    <source>
        <dbReference type="Proteomes" id="UP001311232"/>
    </source>
</evidence>
<gene>
    <name evidence="2" type="ORF">CRENBAI_009820</name>
</gene>
<name>A0AAV9RFS3_9TELE</name>
<comment type="caution">
    <text evidence="2">The sequence shown here is derived from an EMBL/GenBank/DDBJ whole genome shotgun (WGS) entry which is preliminary data.</text>
</comment>
<accession>A0AAV9RFS3</accession>
<reference evidence="2 3" key="1">
    <citation type="submission" date="2021-06" db="EMBL/GenBank/DDBJ databases">
        <authorList>
            <person name="Palmer J.M."/>
        </authorList>
    </citation>
    <scope>NUCLEOTIDE SEQUENCE [LARGE SCALE GENOMIC DNA]</scope>
    <source>
        <strain evidence="2 3">MEX-2019</strain>
        <tissue evidence="2">Muscle</tissue>
    </source>
</reference>
<evidence type="ECO:0000256" key="1">
    <source>
        <dbReference type="SAM" id="MobiDB-lite"/>
    </source>
</evidence>
<feature type="region of interest" description="Disordered" evidence="1">
    <location>
        <begin position="17"/>
        <end position="88"/>
    </location>
</feature>
<dbReference type="Proteomes" id="UP001311232">
    <property type="component" value="Unassembled WGS sequence"/>
</dbReference>
<evidence type="ECO:0000313" key="2">
    <source>
        <dbReference type="EMBL" id="KAK5607859.1"/>
    </source>
</evidence>
<protein>
    <submittedName>
        <fullName evidence="2">Uncharacterized protein</fullName>
    </submittedName>
</protein>
<sequence>MVGYNLNSCARSRSVEWNGEARGRAREHPARRTETSRGDTSLRLTSPSPSPSNLSISTRVTERPSRAVARQPVPCARVRPRLAPSSEL</sequence>
<dbReference type="EMBL" id="JAHHUM010001920">
    <property type="protein sequence ID" value="KAK5607859.1"/>
    <property type="molecule type" value="Genomic_DNA"/>
</dbReference>